<feature type="transmembrane region" description="Helical" evidence="1">
    <location>
        <begin position="240"/>
        <end position="259"/>
    </location>
</feature>
<evidence type="ECO:0000313" key="4">
    <source>
        <dbReference type="Proteomes" id="UP000239888"/>
    </source>
</evidence>
<feature type="transmembrane region" description="Helical" evidence="1">
    <location>
        <begin position="109"/>
        <end position="129"/>
    </location>
</feature>
<keyword evidence="1" id="KW-1133">Transmembrane helix</keyword>
<evidence type="ECO:0000313" key="3">
    <source>
        <dbReference type="EMBL" id="AUZ45740.1"/>
    </source>
</evidence>
<name>A0A2L0RUP4_9PSED</name>
<keyword evidence="1" id="KW-0812">Transmembrane</keyword>
<keyword evidence="3" id="KW-0808">Transferase</keyword>
<dbReference type="GO" id="GO:0016747">
    <property type="term" value="F:acyltransferase activity, transferring groups other than amino-acyl groups"/>
    <property type="evidence" value="ECO:0007669"/>
    <property type="project" value="InterPro"/>
</dbReference>
<reference evidence="3 4" key="1">
    <citation type="journal article" date="2018" name="Front. Microbiol.">
        <title>Pseudomonas orientalis F9: A Potent Antagonist against Phytopathogens with Phytotoxic Effect in the Apple Flower.</title>
        <authorList>
            <person name="Zengerer V."/>
            <person name="Schmid M."/>
            <person name="Bieri M."/>
            <person name="Muller D.C."/>
            <person name="Remus-Emsermann M.N.P."/>
            <person name="Ahrens C.H."/>
            <person name="Pelludat C."/>
        </authorList>
    </citation>
    <scope>NUCLEOTIDE SEQUENCE [LARGE SCALE GENOMIC DNA]</scope>
    <source>
        <strain evidence="3 4">F9</strain>
    </source>
</reference>
<feature type="transmembrane region" description="Helical" evidence="1">
    <location>
        <begin position="9"/>
        <end position="27"/>
    </location>
</feature>
<dbReference type="Pfam" id="PF01757">
    <property type="entry name" value="Acyl_transf_3"/>
    <property type="match status" value="1"/>
</dbReference>
<dbReference type="InterPro" id="IPR052734">
    <property type="entry name" value="Nod_factor_acetyltransferase"/>
</dbReference>
<sequence length="347" mass="39810">MKHRWIQMDIAKGIGILVIVYAHSWFVANSVDLLYPIIASFVLPLFFFLSGVFFKPEQPFVEMAVRKADGLLKPFFFTMLAYVIVRAVLRGQPLLPDIGGVFYASVDTIPWQALWFLPHFWVAILFSWLMLRLIQRLKLPLLGACLLAGAQLLLGVWTLPWFWQVPVSVGEQTWTMPGLPFSLDVTLISSTYFIYGYLLRDWLRRHESSLLTLLIAVALFAAVFLYSHDTMDLAQRRYDHWLWTSLLAVIGVYLCWALARVLMVSSLLTRMMTYIGQSTLIVLIFHGEIQHKTFDLMERLGLHPFLAACVGFVVAVVVSLLIGEVIKRVAFLRFFYFPFPLRKAAKP</sequence>
<dbReference type="PANTHER" id="PTHR37312">
    <property type="entry name" value="MEMBRANE-BOUND ACYLTRANSFERASE YKRP-RELATED"/>
    <property type="match status" value="1"/>
</dbReference>
<organism evidence="3 4">
    <name type="scientific">Pseudomonas orientalis</name>
    <dbReference type="NCBI Taxonomy" id="76758"/>
    <lineage>
        <taxon>Bacteria</taxon>
        <taxon>Pseudomonadati</taxon>
        <taxon>Pseudomonadota</taxon>
        <taxon>Gammaproteobacteria</taxon>
        <taxon>Pseudomonadales</taxon>
        <taxon>Pseudomonadaceae</taxon>
        <taxon>Pseudomonas</taxon>
    </lineage>
</organism>
<feature type="transmembrane region" description="Helical" evidence="1">
    <location>
        <begin position="70"/>
        <end position="89"/>
    </location>
</feature>
<feature type="domain" description="Acyltransferase 3" evidence="2">
    <location>
        <begin position="7"/>
        <end position="322"/>
    </location>
</feature>
<evidence type="ECO:0000259" key="2">
    <source>
        <dbReference type="Pfam" id="PF01757"/>
    </source>
</evidence>
<dbReference type="KEGG" id="poi:BOP93_09110"/>
<feature type="transmembrane region" description="Helical" evidence="1">
    <location>
        <begin position="301"/>
        <end position="323"/>
    </location>
</feature>
<dbReference type="RefSeq" id="WP_104502375.1">
    <property type="nucleotide sequence ID" value="NZ_CP018049.1"/>
</dbReference>
<proteinExistence type="predicted"/>
<accession>A0A2L0RUP4</accession>
<feature type="transmembrane region" description="Helical" evidence="1">
    <location>
        <begin position="271"/>
        <end position="289"/>
    </location>
</feature>
<gene>
    <name evidence="3" type="ORF">BOP93_09110</name>
</gene>
<protein>
    <submittedName>
        <fullName evidence="3">Acetyltransferase</fullName>
    </submittedName>
</protein>
<dbReference type="Proteomes" id="UP000239888">
    <property type="component" value="Chromosome"/>
</dbReference>
<dbReference type="AlphaFoldDB" id="A0A2L0RUP4"/>
<evidence type="ECO:0000256" key="1">
    <source>
        <dbReference type="SAM" id="Phobius"/>
    </source>
</evidence>
<feature type="transmembrane region" description="Helical" evidence="1">
    <location>
        <begin position="141"/>
        <end position="159"/>
    </location>
</feature>
<dbReference type="InterPro" id="IPR002656">
    <property type="entry name" value="Acyl_transf_3_dom"/>
</dbReference>
<dbReference type="EMBL" id="CP018049">
    <property type="protein sequence ID" value="AUZ45740.1"/>
    <property type="molecule type" value="Genomic_DNA"/>
</dbReference>
<feature type="transmembrane region" description="Helical" evidence="1">
    <location>
        <begin position="179"/>
        <end position="198"/>
    </location>
</feature>
<feature type="transmembrane region" description="Helical" evidence="1">
    <location>
        <begin position="210"/>
        <end position="228"/>
    </location>
</feature>
<feature type="transmembrane region" description="Helical" evidence="1">
    <location>
        <begin position="33"/>
        <end position="54"/>
    </location>
</feature>
<dbReference type="PANTHER" id="PTHR37312:SF1">
    <property type="entry name" value="MEMBRANE-BOUND ACYLTRANSFERASE YKRP-RELATED"/>
    <property type="match status" value="1"/>
</dbReference>
<keyword evidence="1" id="KW-0472">Membrane</keyword>